<sequence length="115" mass="12207">MAAATLRAESALCRSQLQAAESPNPDGETGQRRAGLGHSVAMSPARARYLVHLGGTQQVSGLQEGKDVQQLVYAQRRPHRFRSPRPAPPSPPIRPAGQSAPGPRLRPCAGQNPPC</sequence>
<proteinExistence type="predicted"/>
<gene>
    <name evidence="2" type="ORF">MDA_GLEAN10000235</name>
</gene>
<evidence type="ECO:0000313" key="3">
    <source>
        <dbReference type="Proteomes" id="UP000010556"/>
    </source>
</evidence>
<name>L5LRU3_MYODS</name>
<reference evidence="3" key="1">
    <citation type="journal article" date="2013" name="Science">
        <title>Comparative analysis of bat genomes provides insight into the evolution of flight and immunity.</title>
        <authorList>
            <person name="Zhang G."/>
            <person name="Cowled C."/>
            <person name="Shi Z."/>
            <person name="Huang Z."/>
            <person name="Bishop-Lilly K.A."/>
            <person name="Fang X."/>
            <person name="Wynne J.W."/>
            <person name="Xiong Z."/>
            <person name="Baker M.L."/>
            <person name="Zhao W."/>
            <person name="Tachedjian M."/>
            <person name="Zhu Y."/>
            <person name="Zhou P."/>
            <person name="Jiang X."/>
            <person name="Ng J."/>
            <person name="Yang L."/>
            <person name="Wu L."/>
            <person name="Xiao J."/>
            <person name="Feng Y."/>
            <person name="Chen Y."/>
            <person name="Sun X."/>
            <person name="Zhang Y."/>
            <person name="Marsh G.A."/>
            <person name="Crameri G."/>
            <person name="Broder C.C."/>
            <person name="Frey K.G."/>
            <person name="Wang L.F."/>
            <person name="Wang J."/>
        </authorList>
    </citation>
    <scope>NUCLEOTIDE SEQUENCE [LARGE SCALE GENOMIC DNA]</scope>
</reference>
<dbReference type="AlphaFoldDB" id="L5LRU3"/>
<evidence type="ECO:0000313" key="2">
    <source>
        <dbReference type="EMBL" id="ELK28772.1"/>
    </source>
</evidence>
<dbReference type="EMBL" id="KB108809">
    <property type="protein sequence ID" value="ELK28772.1"/>
    <property type="molecule type" value="Genomic_DNA"/>
</dbReference>
<keyword evidence="3" id="KW-1185">Reference proteome</keyword>
<feature type="region of interest" description="Disordered" evidence="1">
    <location>
        <begin position="61"/>
        <end position="115"/>
    </location>
</feature>
<evidence type="ECO:0000256" key="1">
    <source>
        <dbReference type="SAM" id="MobiDB-lite"/>
    </source>
</evidence>
<feature type="compositionally biased region" description="Pro residues" evidence="1">
    <location>
        <begin position="85"/>
        <end position="94"/>
    </location>
</feature>
<protein>
    <submittedName>
        <fullName evidence="2">Uncharacterized protein</fullName>
    </submittedName>
</protein>
<dbReference type="Proteomes" id="UP000010556">
    <property type="component" value="Unassembled WGS sequence"/>
</dbReference>
<accession>L5LRU3</accession>
<feature type="region of interest" description="Disordered" evidence="1">
    <location>
        <begin position="15"/>
        <end position="40"/>
    </location>
</feature>
<organism evidence="2 3">
    <name type="scientific">Myotis davidii</name>
    <name type="common">David's myotis</name>
    <dbReference type="NCBI Taxonomy" id="225400"/>
    <lineage>
        <taxon>Eukaryota</taxon>
        <taxon>Metazoa</taxon>
        <taxon>Chordata</taxon>
        <taxon>Craniata</taxon>
        <taxon>Vertebrata</taxon>
        <taxon>Euteleostomi</taxon>
        <taxon>Mammalia</taxon>
        <taxon>Eutheria</taxon>
        <taxon>Laurasiatheria</taxon>
        <taxon>Chiroptera</taxon>
        <taxon>Yangochiroptera</taxon>
        <taxon>Vespertilionidae</taxon>
        <taxon>Myotis</taxon>
    </lineage>
</organism>